<name>A0A550C0T3_9AGAR</name>
<accession>A0A550C0T3</accession>
<feature type="compositionally biased region" description="Polar residues" evidence="1">
    <location>
        <begin position="65"/>
        <end position="78"/>
    </location>
</feature>
<evidence type="ECO:0000313" key="3">
    <source>
        <dbReference type="Proteomes" id="UP000320762"/>
    </source>
</evidence>
<evidence type="ECO:0000256" key="1">
    <source>
        <dbReference type="SAM" id="MobiDB-lite"/>
    </source>
</evidence>
<dbReference type="AlphaFoldDB" id="A0A550C0T3"/>
<proteinExistence type="predicted"/>
<organism evidence="2 3">
    <name type="scientific">Schizophyllum amplum</name>
    <dbReference type="NCBI Taxonomy" id="97359"/>
    <lineage>
        <taxon>Eukaryota</taxon>
        <taxon>Fungi</taxon>
        <taxon>Dikarya</taxon>
        <taxon>Basidiomycota</taxon>
        <taxon>Agaricomycotina</taxon>
        <taxon>Agaricomycetes</taxon>
        <taxon>Agaricomycetidae</taxon>
        <taxon>Agaricales</taxon>
        <taxon>Schizophyllaceae</taxon>
        <taxon>Schizophyllum</taxon>
    </lineage>
</organism>
<reference evidence="2 3" key="1">
    <citation type="journal article" date="2019" name="New Phytol.">
        <title>Comparative genomics reveals unique wood-decay strategies and fruiting body development in the Schizophyllaceae.</title>
        <authorList>
            <person name="Almasi E."/>
            <person name="Sahu N."/>
            <person name="Krizsan K."/>
            <person name="Balint B."/>
            <person name="Kovacs G.M."/>
            <person name="Kiss B."/>
            <person name="Cseklye J."/>
            <person name="Drula E."/>
            <person name="Henrissat B."/>
            <person name="Nagy I."/>
            <person name="Chovatia M."/>
            <person name="Adam C."/>
            <person name="LaButti K."/>
            <person name="Lipzen A."/>
            <person name="Riley R."/>
            <person name="Grigoriev I.V."/>
            <person name="Nagy L.G."/>
        </authorList>
    </citation>
    <scope>NUCLEOTIDE SEQUENCE [LARGE SCALE GENOMIC DNA]</scope>
    <source>
        <strain evidence="2 3">NL-1724</strain>
    </source>
</reference>
<dbReference type="Proteomes" id="UP000320762">
    <property type="component" value="Unassembled WGS sequence"/>
</dbReference>
<gene>
    <name evidence="2" type="ORF">BD626DRAFT_185006</name>
</gene>
<sequence>MRSSLVVLETVRRACHCTPRLPLYAAFATVRRVCHGTPLPPLYAASATVRRFRHCMPRLPRQSPPRDQNCTSASSAPSLRTLRHPARPLKLATLRAHHRIPSSSRSAAVINAAGVEGVTGMILARRGPVKRQARCERAEVRAR</sequence>
<evidence type="ECO:0000313" key="2">
    <source>
        <dbReference type="EMBL" id="TRM58390.1"/>
    </source>
</evidence>
<keyword evidence="3" id="KW-1185">Reference proteome</keyword>
<protein>
    <submittedName>
        <fullName evidence="2">Uncharacterized protein</fullName>
    </submittedName>
</protein>
<feature type="region of interest" description="Disordered" evidence="1">
    <location>
        <begin position="58"/>
        <end position="84"/>
    </location>
</feature>
<comment type="caution">
    <text evidence="2">The sequence shown here is derived from an EMBL/GenBank/DDBJ whole genome shotgun (WGS) entry which is preliminary data.</text>
</comment>
<dbReference type="EMBL" id="VDMD01000036">
    <property type="protein sequence ID" value="TRM58390.1"/>
    <property type="molecule type" value="Genomic_DNA"/>
</dbReference>